<feature type="compositionally biased region" description="Low complexity" evidence="1">
    <location>
        <begin position="39"/>
        <end position="48"/>
    </location>
</feature>
<evidence type="ECO:0000313" key="3">
    <source>
        <dbReference type="Proteomes" id="UP000235672"/>
    </source>
</evidence>
<proteinExistence type="predicted"/>
<feature type="compositionally biased region" description="Basic and acidic residues" evidence="1">
    <location>
        <begin position="163"/>
        <end position="172"/>
    </location>
</feature>
<feature type="region of interest" description="Disordered" evidence="1">
    <location>
        <begin position="33"/>
        <end position="71"/>
    </location>
</feature>
<keyword evidence="3" id="KW-1185">Reference proteome</keyword>
<reference evidence="2 3" key="1">
    <citation type="submission" date="2016-05" db="EMBL/GenBank/DDBJ databases">
        <title>A degradative enzymes factory behind the ericoid mycorrhizal symbiosis.</title>
        <authorList>
            <consortium name="DOE Joint Genome Institute"/>
            <person name="Martino E."/>
            <person name="Morin E."/>
            <person name="Grelet G."/>
            <person name="Kuo A."/>
            <person name="Kohler A."/>
            <person name="Daghino S."/>
            <person name="Barry K."/>
            <person name="Choi C."/>
            <person name="Cichocki N."/>
            <person name="Clum A."/>
            <person name="Copeland A."/>
            <person name="Hainaut M."/>
            <person name="Haridas S."/>
            <person name="Labutti K."/>
            <person name="Lindquist E."/>
            <person name="Lipzen A."/>
            <person name="Khouja H.-R."/>
            <person name="Murat C."/>
            <person name="Ohm R."/>
            <person name="Olson A."/>
            <person name="Spatafora J."/>
            <person name="Veneault-Fourrey C."/>
            <person name="Henrissat B."/>
            <person name="Grigoriev I."/>
            <person name="Martin F."/>
            <person name="Perotto S."/>
        </authorList>
    </citation>
    <scope>NUCLEOTIDE SEQUENCE [LARGE SCALE GENOMIC DNA]</scope>
    <source>
        <strain evidence="2 3">UAMH 7357</strain>
    </source>
</reference>
<feature type="region of interest" description="Disordered" evidence="1">
    <location>
        <begin position="147"/>
        <end position="296"/>
    </location>
</feature>
<feature type="compositionally biased region" description="Basic and acidic residues" evidence="1">
    <location>
        <begin position="121"/>
        <end position="133"/>
    </location>
</feature>
<gene>
    <name evidence="2" type="ORF">NA56DRAFT_654768</name>
</gene>
<organism evidence="2 3">
    <name type="scientific">Hyaloscypha hepaticicola</name>
    <dbReference type="NCBI Taxonomy" id="2082293"/>
    <lineage>
        <taxon>Eukaryota</taxon>
        <taxon>Fungi</taxon>
        <taxon>Dikarya</taxon>
        <taxon>Ascomycota</taxon>
        <taxon>Pezizomycotina</taxon>
        <taxon>Leotiomycetes</taxon>
        <taxon>Helotiales</taxon>
        <taxon>Hyaloscyphaceae</taxon>
        <taxon>Hyaloscypha</taxon>
    </lineage>
</organism>
<feature type="compositionally biased region" description="Basic residues" evidence="1">
    <location>
        <begin position="795"/>
        <end position="805"/>
    </location>
</feature>
<dbReference type="OrthoDB" id="3527173at2759"/>
<evidence type="ECO:0000313" key="2">
    <source>
        <dbReference type="EMBL" id="PMD26112.1"/>
    </source>
</evidence>
<feature type="compositionally biased region" description="Polar residues" evidence="1">
    <location>
        <begin position="173"/>
        <end position="191"/>
    </location>
</feature>
<feature type="region of interest" description="Disordered" evidence="1">
    <location>
        <begin position="338"/>
        <end position="357"/>
    </location>
</feature>
<feature type="region of interest" description="Disordered" evidence="1">
    <location>
        <begin position="121"/>
        <end position="140"/>
    </location>
</feature>
<name>A0A2J6QIN0_9HELO</name>
<feature type="region of interest" description="Disordered" evidence="1">
    <location>
        <begin position="779"/>
        <end position="805"/>
    </location>
</feature>
<dbReference type="AlphaFoldDB" id="A0A2J6QIN0"/>
<protein>
    <submittedName>
        <fullName evidence="2">Uncharacterized protein</fullName>
    </submittedName>
</protein>
<feature type="compositionally biased region" description="Polar residues" evidence="1">
    <location>
        <begin position="282"/>
        <end position="296"/>
    </location>
</feature>
<feature type="compositionally biased region" description="Polar residues" evidence="1">
    <location>
        <begin position="341"/>
        <end position="350"/>
    </location>
</feature>
<sequence length="805" mass="90740">MTTRAQMAARHISLDRNDENVIQPFDKQVDVKQIHDSDSSSLSSTMSTEGTVEREQLSHQPRPAIQGNDLLLPETDEPSEETIITASFHMWTERHKHLPKVFDKAGRLRKQYHHLKAKLSAAKEQRKRQEAADKQLQQQQVHSLLEPPVGLPAGFNISAPQATREDPQRVTTEKSQISSQTGDPNLSSPHQLSDVLDESPSNSRLDEKLDFNGSTPQVSNSFPTMATFSTQTKKQCSDPSTYRQGKNPLSHPRKAQKVAGQEHPRKGLRSGLPPNLAEHEASQSLPKTNVTPDQSNAHRIQAYPKVLYSPSSTSSFTSPERFARLQCPERIVDHPVEAERQISNQPQTPRTEPILPSPSAREQAIAARVLHERIQQQQSLNSESCNNCRKNGCSCNPTQQPIEKILCSDNDCFRKWWGVEELQKYCGIKLSDAQETKRNFNCWFCPECSNKARVLLNAVLPTRASLSPSRDPRTIVPDASGYPGPEDCAWPEDAEIREPLQALTGILQQYTGTTTMARNHLSQINPHSSILDIPCIRGETLQSAGAAHNVIYVLRQLLDVPEGVLIRNKVTETKLQHISCSVCIRAILSYLITNFIFHAGSPFEDTTLWSKVLTDSGHSPHQADSLIHNYRIRLKKAHETNAEDSHLQPEFRDRLYRRRQAFMELLNVTMLPLVGGDSDVQARHKKIAKIASELNLKVFAYRGTFVQIYPHIKEPFDLEYHTEENPELEDLAGQPVLLTTMMGIKYEHPEKGWRTYSPAKTKVWPANNTFQHRAARVPLPDMARGNPPNQMTRTVPKKRRVGDAT</sequence>
<accession>A0A2J6QIN0</accession>
<feature type="compositionally biased region" description="Polar residues" evidence="1">
    <location>
        <begin position="212"/>
        <end position="244"/>
    </location>
</feature>
<evidence type="ECO:0000256" key="1">
    <source>
        <dbReference type="SAM" id="MobiDB-lite"/>
    </source>
</evidence>
<dbReference type="EMBL" id="KZ613468">
    <property type="protein sequence ID" value="PMD26112.1"/>
    <property type="molecule type" value="Genomic_DNA"/>
</dbReference>
<dbReference type="Proteomes" id="UP000235672">
    <property type="component" value="Unassembled WGS sequence"/>
</dbReference>